<dbReference type="RefSeq" id="WP_058289061.1">
    <property type="nucleotide sequence ID" value="NZ_CYSD01000014.1"/>
</dbReference>
<sequence>MIEYAQYLLLTNPLEFYTAIVATLGVAFWMLDRRSMKAALKATKGAEINALRLERQKTEASVEQSFATFQLRCQASRDAWRDHEWRNGPTLRSPLHSSEGQKEIQQLELAARAYLEQFKASAPDPGSCDIEKLAAYFSEANRTSLEFARLASQLPEPKNRFH</sequence>
<accession>A0A0P1G4B2</accession>
<gene>
    <name evidence="2" type="ORF">TRM7557_00938</name>
</gene>
<dbReference type="Proteomes" id="UP000052022">
    <property type="component" value="Unassembled WGS sequence"/>
</dbReference>
<proteinExistence type="predicted"/>
<dbReference type="AlphaFoldDB" id="A0A0P1G4B2"/>
<evidence type="ECO:0000313" key="3">
    <source>
        <dbReference type="Proteomes" id="UP000052022"/>
    </source>
</evidence>
<name>A0A0P1G4B2_9RHOB</name>
<keyword evidence="1" id="KW-0472">Membrane</keyword>
<keyword evidence="3" id="KW-1185">Reference proteome</keyword>
<evidence type="ECO:0000313" key="2">
    <source>
        <dbReference type="EMBL" id="CUH76516.1"/>
    </source>
</evidence>
<reference evidence="2 3" key="1">
    <citation type="submission" date="2015-09" db="EMBL/GenBank/DDBJ databases">
        <authorList>
            <consortium name="Swine Surveillance"/>
        </authorList>
    </citation>
    <scope>NUCLEOTIDE SEQUENCE [LARGE SCALE GENOMIC DNA]</scope>
    <source>
        <strain evidence="2 3">CECT 7557</strain>
    </source>
</reference>
<evidence type="ECO:0000256" key="1">
    <source>
        <dbReference type="SAM" id="Phobius"/>
    </source>
</evidence>
<protein>
    <submittedName>
        <fullName evidence="2">Uncharacterized protein</fullName>
    </submittedName>
</protein>
<keyword evidence="1" id="KW-0812">Transmembrane</keyword>
<keyword evidence="1" id="KW-1133">Transmembrane helix</keyword>
<dbReference type="EMBL" id="CYSD01000014">
    <property type="protein sequence ID" value="CUH76516.1"/>
    <property type="molecule type" value="Genomic_DNA"/>
</dbReference>
<organism evidence="2 3">
    <name type="scientific">Tritonibacter multivorans</name>
    <dbReference type="NCBI Taxonomy" id="928856"/>
    <lineage>
        <taxon>Bacteria</taxon>
        <taxon>Pseudomonadati</taxon>
        <taxon>Pseudomonadota</taxon>
        <taxon>Alphaproteobacteria</taxon>
        <taxon>Rhodobacterales</taxon>
        <taxon>Paracoccaceae</taxon>
        <taxon>Tritonibacter</taxon>
    </lineage>
</organism>
<feature type="transmembrane region" description="Helical" evidence="1">
    <location>
        <begin position="14"/>
        <end position="31"/>
    </location>
</feature>